<evidence type="ECO:0000259" key="8">
    <source>
        <dbReference type="PROSITE" id="PS50850"/>
    </source>
</evidence>
<dbReference type="GO" id="GO:0005351">
    <property type="term" value="F:carbohydrate:proton symporter activity"/>
    <property type="evidence" value="ECO:0007669"/>
    <property type="project" value="TreeGrafter"/>
</dbReference>
<dbReference type="InterPro" id="IPR050360">
    <property type="entry name" value="MFS_Sugar_Transporters"/>
</dbReference>
<proteinExistence type="inferred from homology"/>
<feature type="transmembrane region" description="Helical" evidence="7">
    <location>
        <begin position="478"/>
        <end position="495"/>
    </location>
</feature>
<dbReference type="FunFam" id="1.20.1250.20:FF:000078">
    <property type="entry name" value="MFS maltose transporter, putative"/>
    <property type="match status" value="1"/>
</dbReference>
<comment type="subcellular location">
    <subcellularLocation>
        <location evidence="1">Membrane</location>
        <topology evidence="1">Multi-pass membrane protein</topology>
    </subcellularLocation>
</comment>
<evidence type="ECO:0000256" key="6">
    <source>
        <dbReference type="SAM" id="MobiDB-lite"/>
    </source>
</evidence>
<evidence type="ECO:0000256" key="3">
    <source>
        <dbReference type="ARBA" id="ARBA00022692"/>
    </source>
</evidence>
<dbReference type="PROSITE" id="PS50850">
    <property type="entry name" value="MFS"/>
    <property type="match status" value="1"/>
</dbReference>
<dbReference type="RefSeq" id="XP_056768219.1">
    <property type="nucleotide sequence ID" value="XM_056907492.1"/>
</dbReference>
<keyword evidence="5 7" id="KW-0472">Membrane</keyword>
<evidence type="ECO:0000256" key="5">
    <source>
        <dbReference type="ARBA" id="ARBA00023136"/>
    </source>
</evidence>
<sequence>MSVSGDNRSTPVDSSSDHEVEKVEIQQTEKVLDDADLLNDAFAGENKEHEMGVWEAAKKHPWACLWAFTMCFTIVMESFDMFLNGNFVALGAFQRRYGVPHGDGYVIPTRWQSALFQSGQCGAFVGVFAAGPVTNRLGYRWTTILALVLMNATIFISFFADSLTLLVVGQALEGVPWGFFIANAPAYASEIVPLSLRGACTATLQMSWSIGSIIVAAATYSYNKRDDEWAWRVPLALQWIFPSILSGFDHVWYLEKMLTLFATPDPPLMILLFFAPESPWWLIRRGRKEEALRSIERLGDGSSETAQQSLAMMERTVEIEAQMGGSPTLLDLIKGTDLRRTIITCLMYASQNFAGNLIANQATFFFEQAGISPDKSFQLNLINSCLQFVANALSWFLTPYFGRRTIYLWGTATNVTFLFLLGIIASIPQSNATNYAQAILGIIISFVFAGTLGPISYTIISETSSVRLRALSTGVGRAAYYVAEIPMIYLASQMLNGTGWNLAGKCGYVWGGTAVVCWIMAYFFLPELKDRSYREADILFNRKVPARKFKSTVIDVRENE</sequence>
<dbReference type="AlphaFoldDB" id="A0AAD6CAF4"/>
<dbReference type="InterPro" id="IPR005828">
    <property type="entry name" value="MFS_sugar_transport-like"/>
</dbReference>
<feature type="transmembrane region" description="Helical" evidence="7">
    <location>
        <begin position="507"/>
        <end position="525"/>
    </location>
</feature>
<keyword evidence="4 7" id="KW-1133">Transmembrane helix</keyword>
<name>A0AAD6CAF4_9EURO</name>
<accession>A0AAD6CAF4</accession>
<dbReference type="PANTHER" id="PTHR48022:SF57">
    <property type="entry name" value="MALTOSE TRANSPORTER, PUTATIVE (AFU_ORTHOLOGUE AFUA_4G00150)-RELATED"/>
    <property type="match status" value="1"/>
</dbReference>
<dbReference type="PANTHER" id="PTHR48022">
    <property type="entry name" value="PLASTIDIC GLUCOSE TRANSPORTER 4"/>
    <property type="match status" value="1"/>
</dbReference>
<dbReference type="EMBL" id="JAPVEA010000004">
    <property type="protein sequence ID" value="KAJ5455846.1"/>
    <property type="molecule type" value="Genomic_DNA"/>
</dbReference>
<gene>
    <name evidence="9" type="ORF">N7458_004110</name>
</gene>
<evidence type="ECO:0000256" key="2">
    <source>
        <dbReference type="ARBA" id="ARBA00010992"/>
    </source>
</evidence>
<dbReference type="FunFam" id="1.20.1250.20:FF:001520">
    <property type="entry name" value="Os07g0131200 protein"/>
    <property type="match status" value="1"/>
</dbReference>
<comment type="similarity">
    <text evidence="2">Belongs to the major facilitator superfamily. Sugar transporter (TC 2.A.1.1) family.</text>
</comment>
<evidence type="ECO:0000313" key="10">
    <source>
        <dbReference type="Proteomes" id="UP001213681"/>
    </source>
</evidence>
<dbReference type="Proteomes" id="UP001213681">
    <property type="component" value="Unassembled WGS sequence"/>
</dbReference>
<evidence type="ECO:0000256" key="1">
    <source>
        <dbReference type="ARBA" id="ARBA00004141"/>
    </source>
</evidence>
<feature type="domain" description="Major facilitator superfamily (MFS) profile" evidence="8">
    <location>
        <begin position="66"/>
        <end position="529"/>
    </location>
</feature>
<reference evidence="9" key="2">
    <citation type="journal article" date="2023" name="IMA Fungus">
        <title>Comparative genomic study of the Penicillium genus elucidates a diverse pangenome and 15 lateral gene transfer events.</title>
        <authorList>
            <person name="Petersen C."/>
            <person name="Sorensen T."/>
            <person name="Nielsen M.R."/>
            <person name="Sondergaard T.E."/>
            <person name="Sorensen J.L."/>
            <person name="Fitzpatrick D.A."/>
            <person name="Frisvad J.C."/>
            <person name="Nielsen K.L."/>
        </authorList>
    </citation>
    <scope>NUCLEOTIDE SEQUENCE</scope>
    <source>
        <strain evidence="9">IBT 16125</strain>
    </source>
</reference>
<dbReference type="Pfam" id="PF00083">
    <property type="entry name" value="Sugar_tr"/>
    <property type="match status" value="2"/>
</dbReference>
<feature type="compositionally biased region" description="Polar residues" evidence="6">
    <location>
        <begin position="1"/>
        <end position="14"/>
    </location>
</feature>
<keyword evidence="10" id="KW-1185">Reference proteome</keyword>
<dbReference type="PROSITE" id="PS00217">
    <property type="entry name" value="SUGAR_TRANSPORT_2"/>
    <property type="match status" value="1"/>
</dbReference>
<dbReference type="GeneID" id="81597735"/>
<dbReference type="InterPro" id="IPR036259">
    <property type="entry name" value="MFS_trans_sf"/>
</dbReference>
<dbReference type="InterPro" id="IPR020846">
    <property type="entry name" value="MFS_dom"/>
</dbReference>
<evidence type="ECO:0000313" key="9">
    <source>
        <dbReference type="EMBL" id="KAJ5455846.1"/>
    </source>
</evidence>
<dbReference type="InterPro" id="IPR005829">
    <property type="entry name" value="Sugar_transporter_CS"/>
</dbReference>
<keyword evidence="3 7" id="KW-0812">Transmembrane</keyword>
<organism evidence="9 10">
    <name type="scientific">Penicillium daleae</name>
    <dbReference type="NCBI Taxonomy" id="63821"/>
    <lineage>
        <taxon>Eukaryota</taxon>
        <taxon>Fungi</taxon>
        <taxon>Dikarya</taxon>
        <taxon>Ascomycota</taxon>
        <taxon>Pezizomycotina</taxon>
        <taxon>Eurotiomycetes</taxon>
        <taxon>Eurotiomycetidae</taxon>
        <taxon>Eurotiales</taxon>
        <taxon>Aspergillaceae</taxon>
        <taxon>Penicillium</taxon>
    </lineage>
</organism>
<feature type="transmembrane region" description="Helical" evidence="7">
    <location>
        <begin position="144"/>
        <end position="168"/>
    </location>
</feature>
<dbReference type="Gene3D" id="1.20.1250.20">
    <property type="entry name" value="MFS general substrate transporter like domains"/>
    <property type="match status" value="1"/>
</dbReference>
<comment type="caution">
    <text evidence="9">The sequence shown here is derived from an EMBL/GenBank/DDBJ whole genome shotgun (WGS) entry which is preliminary data.</text>
</comment>
<reference evidence="9" key="1">
    <citation type="submission" date="2022-12" db="EMBL/GenBank/DDBJ databases">
        <authorList>
            <person name="Petersen C."/>
        </authorList>
    </citation>
    <scope>NUCLEOTIDE SEQUENCE</scope>
    <source>
        <strain evidence="9">IBT 16125</strain>
    </source>
</reference>
<evidence type="ECO:0000256" key="4">
    <source>
        <dbReference type="ARBA" id="ARBA00022989"/>
    </source>
</evidence>
<dbReference type="GO" id="GO:0016020">
    <property type="term" value="C:membrane"/>
    <property type="evidence" value="ECO:0007669"/>
    <property type="project" value="UniProtKB-SubCell"/>
</dbReference>
<feature type="transmembrane region" description="Helical" evidence="7">
    <location>
        <begin position="406"/>
        <end position="429"/>
    </location>
</feature>
<evidence type="ECO:0000256" key="7">
    <source>
        <dbReference type="SAM" id="Phobius"/>
    </source>
</evidence>
<dbReference type="SUPFAM" id="SSF103473">
    <property type="entry name" value="MFS general substrate transporter"/>
    <property type="match status" value="1"/>
</dbReference>
<feature type="region of interest" description="Disordered" evidence="6">
    <location>
        <begin position="1"/>
        <end position="23"/>
    </location>
</feature>
<protein>
    <recommendedName>
        <fullName evidence="8">Major facilitator superfamily (MFS) profile domain-containing protein</fullName>
    </recommendedName>
</protein>
<feature type="transmembrane region" description="Helical" evidence="7">
    <location>
        <begin position="435"/>
        <end position="457"/>
    </location>
</feature>